<feature type="compositionally biased region" description="Pro residues" evidence="1">
    <location>
        <begin position="93"/>
        <end position="103"/>
    </location>
</feature>
<dbReference type="OrthoDB" id="70015at2759"/>
<dbReference type="GeneID" id="19954056"/>
<sequence>MAVGARMQLNGVYDSPQRTSADTSVPPSSRTTTLIRSPSTCCKDPESVFAITLPKHRRQFILTQNNFHPLSAALRKRPQSAMTRPRVNQVCPTPDPPIAPKPRPQTAHRRLSKAPPTFLVARPASASRPLIAKRPTLPAAWLLMQRELQNQAPPLTTGAIAAQLTRKEIELQRLVTTGAHRCLNDTKIAHDQKQKELRFLQHGITEHWKELPSTSSGDTSVEARVVELKDELRRANAYTGGLQRMYERTKADGHAQQITASTTRSRAGTLAKEWQALNARRHHFENAALERVKRLAALRRKKEATDANATAVIVHMKTELKQGSELERWRIEADKKRANLVRTFRSPLVEDKSTRLGRANTKLLLFREAVLSTKENQFDELVRESGESNIHTLVQRFTSYSTDFATLNQMDAESCVALEAVEQRLESLEVQVRELQTGGIEHVVETQRRAKARLEEKLWSAKMHEDKVAATLRSQQQTISVLHQGLLAIADILACLDTVATDRHTAASTLELATRCVGLLKRHRVREPVLSATALQEVLEHIAHIAPSRSVVPPTTACSNKFG</sequence>
<dbReference type="Proteomes" id="UP000030762">
    <property type="component" value="Unassembled WGS sequence"/>
</dbReference>
<dbReference type="RefSeq" id="XP_008617631.1">
    <property type="nucleotide sequence ID" value="XM_008619409.1"/>
</dbReference>
<dbReference type="AlphaFoldDB" id="T0RGT5"/>
<dbReference type="VEuPathDB" id="FungiDB:SDRG_13329"/>
<evidence type="ECO:0000313" key="2">
    <source>
        <dbReference type="EMBL" id="EQC28992.1"/>
    </source>
</evidence>
<gene>
    <name evidence="2" type="ORF">SDRG_13329</name>
</gene>
<evidence type="ECO:0000256" key="1">
    <source>
        <dbReference type="SAM" id="MobiDB-lite"/>
    </source>
</evidence>
<proteinExistence type="predicted"/>
<evidence type="ECO:0000313" key="3">
    <source>
        <dbReference type="Proteomes" id="UP000030762"/>
    </source>
</evidence>
<feature type="region of interest" description="Disordered" evidence="1">
    <location>
        <begin position="77"/>
        <end position="110"/>
    </location>
</feature>
<keyword evidence="3" id="KW-1185">Reference proteome</keyword>
<reference evidence="2 3" key="1">
    <citation type="submission" date="2012-04" db="EMBL/GenBank/DDBJ databases">
        <title>The Genome Sequence of Saprolegnia declina VS20.</title>
        <authorList>
            <consortium name="The Broad Institute Genome Sequencing Platform"/>
            <person name="Russ C."/>
            <person name="Nusbaum C."/>
            <person name="Tyler B."/>
            <person name="van West P."/>
            <person name="Dieguez-Uribeondo J."/>
            <person name="de Bruijn I."/>
            <person name="Tripathy S."/>
            <person name="Jiang R."/>
            <person name="Young S.K."/>
            <person name="Zeng Q."/>
            <person name="Gargeya S."/>
            <person name="Fitzgerald M."/>
            <person name="Haas B."/>
            <person name="Abouelleil A."/>
            <person name="Alvarado L."/>
            <person name="Arachchi H.M."/>
            <person name="Berlin A."/>
            <person name="Chapman S.B."/>
            <person name="Goldberg J."/>
            <person name="Griggs A."/>
            <person name="Gujja S."/>
            <person name="Hansen M."/>
            <person name="Howarth C."/>
            <person name="Imamovic A."/>
            <person name="Larimer J."/>
            <person name="McCowen C."/>
            <person name="Montmayeur A."/>
            <person name="Murphy C."/>
            <person name="Neiman D."/>
            <person name="Pearson M."/>
            <person name="Priest M."/>
            <person name="Roberts A."/>
            <person name="Saif S."/>
            <person name="Shea T."/>
            <person name="Sisk P."/>
            <person name="Sykes S."/>
            <person name="Wortman J."/>
            <person name="Nusbaum C."/>
            <person name="Birren B."/>
        </authorList>
    </citation>
    <scope>NUCLEOTIDE SEQUENCE [LARGE SCALE GENOMIC DNA]</scope>
    <source>
        <strain evidence="2 3">VS20</strain>
    </source>
</reference>
<protein>
    <recommendedName>
        <fullName evidence="4">DUF4200 domain-containing protein</fullName>
    </recommendedName>
</protein>
<dbReference type="InParanoid" id="T0RGT5"/>
<feature type="region of interest" description="Disordered" evidence="1">
    <location>
        <begin position="1"/>
        <end position="39"/>
    </location>
</feature>
<feature type="compositionally biased region" description="Polar residues" evidence="1">
    <location>
        <begin position="16"/>
        <end position="39"/>
    </location>
</feature>
<name>T0RGT5_SAPDV</name>
<accession>T0RGT5</accession>
<dbReference type="EMBL" id="JH767189">
    <property type="protein sequence ID" value="EQC28992.1"/>
    <property type="molecule type" value="Genomic_DNA"/>
</dbReference>
<organism evidence="2 3">
    <name type="scientific">Saprolegnia diclina (strain VS20)</name>
    <dbReference type="NCBI Taxonomy" id="1156394"/>
    <lineage>
        <taxon>Eukaryota</taxon>
        <taxon>Sar</taxon>
        <taxon>Stramenopiles</taxon>
        <taxon>Oomycota</taxon>
        <taxon>Saprolegniomycetes</taxon>
        <taxon>Saprolegniales</taxon>
        <taxon>Saprolegniaceae</taxon>
        <taxon>Saprolegnia</taxon>
    </lineage>
</organism>
<evidence type="ECO:0008006" key="4">
    <source>
        <dbReference type="Google" id="ProtNLM"/>
    </source>
</evidence>